<gene>
    <name evidence="1" type="ORF">GKE48_00080</name>
</gene>
<proteinExistence type="predicted"/>
<accession>A0A7C9L7I1</accession>
<name>A0A7C9L7I1_9FIRM</name>
<dbReference type="AlphaFoldDB" id="A0A7C9L7I1"/>
<comment type="caution">
    <text evidence="1">The sequence shown here is derived from an EMBL/GenBank/DDBJ whole genome shotgun (WGS) entry which is preliminary data.</text>
</comment>
<protein>
    <submittedName>
        <fullName evidence="1">Uncharacterized protein</fullName>
    </submittedName>
</protein>
<sequence>MLPETITKLETAKLGIIKPEIAKLEVRKEIRKNLMRYLTRCSIEHLKRKTLAMSIHIW</sequence>
<organism evidence="1 2">
    <name type="scientific">Lachnospira eligens</name>
    <dbReference type="NCBI Taxonomy" id="39485"/>
    <lineage>
        <taxon>Bacteria</taxon>
        <taxon>Bacillati</taxon>
        <taxon>Bacillota</taxon>
        <taxon>Clostridia</taxon>
        <taxon>Lachnospirales</taxon>
        <taxon>Lachnospiraceae</taxon>
        <taxon>Lachnospira</taxon>
    </lineage>
</organism>
<evidence type="ECO:0000313" key="1">
    <source>
        <dbReference type="EMBL" id="MSC55856.1"/>
    </source>
</evidence>
<evidence type="ECO:0000313" key="2">
    <source>
        <dbReference type="Proteomes" id="UP000481964"/>
    </source>
</evidence>
<reference evidence="1 2" key="1">
    <citation type="journal article" date="2019" name="Nat. Med.">
        <title>A library of human gut bacterial isolates paired with longitudinal multiomics data enables mechanistic microbiome research.</title>
        <authorList>
            <person name="Poyet M."/>
            <person name="Groussin M."/>
            <person name="Gibbons S.M."/>
            <person name="Avila-Pacheco J."/>
            <person name="Jiang X."/>
            <person name="Kearney S.M."/>
            <person name="Perrotta A.R."/>
            <person name="Berdy B."/>
            <person name="Zhao S."/>
            <person name="Lieberman T.D."/>
            <person name="Swanson P.K."/>
            <person name="Smith M."/>
            <person name="Roesemann S."/>
            <person name="Alexander J.E."/>
            <person name="Rich S.A."/>
            <person name="Livny J."/>
            <person name="Vlamakis H."/>
            <person name="Clish C."/>
            <person name="Bullock K."/>
            <person name="Deik A."/>
            <person name="Scott J."/>
            <person name="Pierce K.A."/>
            <person name="Xavier R.J."/>
            <person name="Alm E.J."/>
        </authorList>
    </citation>
    <scope>NUCLEOTIDE SEQUENCE [LARGE SCALE GENOMIC DNA]</scope>
    <source>
        <strain evidence="1 2">BIOML-A1</strain>
    </source>
</reference>
<dbReference type="RefSeq" id="WP_154300200.1">
    <property type="nucleotide sequence ID" value="NZ_WKRD01000001.1"/>
</dbReference>
<dbReference type="EMBL" id="WKRD01000001">
    <property type="protein sequence ID" value="MSC55856.1"/>
    <property type="molecule type" value="Genomic_DNA"/>
</dbReference>
<dbReference type="Proteomes" id="UP000481964">
    <property type="component" value="Unassembled WGS sequence"/>
</dbReference>